<gene>
    <name evidence="1" type="ORF">BJ508DRAFT_215373</name>
</gene>
<dbReference type="EMBL" id="ML119789">
    <property type="protein sequence ID" value="RPA74449.1"/>
    <property type="molecule type" value="Genomic_DNA"/>
</dbReference>
<organism evidence="1 2">
    <name type="scientific">Ascobolus immersus RN42</name>
    <dbReference type="NCBI Taxonomy" id="1160509"/>
    <lineage>
        <taxon>Eukaryota</taxon>
        <taxon>Fungi</taxon>
        <taxon>Dikarya</taxon>
        <taxon>Ascomycota</taxon>
        <taxon>Pezizomycotina</taxon>
        <taxon>Pezizomycetes</taxon>
        <taxon>Pezizales</taxon>
        <taxon>Ascobolaceae</taxon>
        <taxon>Ascobolus</taxon>
    </lineage>
</organism>
<dbReference type="AlphaFoldDB" id="A0A3N4HKY1"/>
<protein>
    <submittedName>
        <fullName evidence="1">Uncharacterized protein</fullName>
    </submittedName>
</protein>
<reference evidence="1 2" key="1">
    <citation type="journal article" date="2018" name="Nat. Ecol. Evol.">
        <title>Pezizomycetes genomes reveal the molecular basis of ectomycorrhizal truffle lifestyle.</title>
        <authorList>
            <person name="Murat C."/>
            <person name="Payen T."/>
            <person name="Noel B."/>
            <person name="Kuo A."/>
            <person name="Morin E."/>
            <person name="Chen J."/>
            <person name="Kohler A."/>
            <person name="Krizsan K."/>
            <person name="Balestrini R."/>
            <person name="Da Silva C."/>
            <person name="Montanini B."/>
            <person name="Hainaut M."/>
            <person name="Levati E."/>
            <person name="Barry K.W."/>
            <person name="Belfiori B."/>
            <person name="Cichocki N."/>
            <person name="Clum A."/>
            <person name="Dockter R.B."/>
            <person name="Fauchery L."/>
            <person name="Guy J."/>
            <person name="Iotti M."/>
            <person name="Le Tacon F."/>
            <person name="Lindquist E.A."/>
            <person name="Lipzen A."/>
            <person name="Malagnac F."/>
            <person name="Mello A."/>
            <person name="Molinier V."/>
            <person name="Miyauchi S."/>
            <person name="Poulain J."/>
            <person name="Riccioni C."/>
            <person name="Rubini A."/>
            <person name="Sitrit Y."/>
            <person name="Splivallo R."/>
            <person name="Traeger S."/>
            <person name="Wang M."/>
            <person name="Zifcakova L."/>
            <person name="Wipf D."/>
            <person name="Zambonelli A."/>
            <person name="Paolocci F."/>
            <person name="Nowrousian M."/>
            <person name="Ottonello S."/>
            <person name="Baldrian P."/>
            <person name="Spatafora J.W."/>
            <person name="Henrissat B."/>
            <person name="Nagy L.G."/>
            <person name="Aury J.M."/>
            <person name="Wincker P."/>
            <person name="Grigoriev I.V."/>
            <person name="Bonfante P."/>
            <person name="Martin F.M."/>
        </authorList>
    </citation>
    <scope>NUCLEOTIDE SEQUENCE [LARGE SCALE GENOMIC DNA]</scope>
    <source>
        <strain evidence="1 2">RN42</strain>
    </source>
</reference>
<sequence>MCLLKSHWHLIYVNRASRIRILSSVDHEGWRLLPTVSLLEPPFKFIPARLSAAQAPTDATEPRSCIVHPELITLNLTLTEARPSKTYSTTDSRVVTHHSTNLAIRSLTMGERTGSRVFFNLWPYNSA</sequence>
<proteinExistence type="predicted"/>
<dbReference type="OrthoDB" id="3763505at2759"/>
<dbReference type="Proteomes" id="UP000275078">
    <property type="component" value="Unassembled WGS sequence"/>
</dbReference>
<accession>A0A3N4HKY1</accession>
<keyword evidence="2" id="KW-1185">Reference proteome</keyword>
<name>A0A3N4HKY1_ASCIM</name>
<evidence type="ECO:0000313" key="2">
    <source>
        <dbReference type="Proteomes" id="UP000275078"/>
    </source>
</evidence>
<evidence type="ECO:0000313" key="1">
    <source>
        <dbReference type="EMBL" id="RPA74449.1"/>
    </source>
</evidence>